<reference evidence="1" key="1">
    <citation type="submission" date="2021-01" db="EMBL/GenBank/DDBJ databases">
        <authorList>
            <person name="Corre E."/>
            <person name="Pelletier E."/>
            <person name="Niang G."/>
            <person name="Scheremetjew M."/>
            <person name="Finn R."/>
            <person name="Kale V."/>
            <person name="Holt S."/>
            <person name="Cochrane G."/>
            <person name="Meng A."/>
            <person name="Brown T."/>
            <person name="Cohen L."/>
        </authorList>
    </citation>
    <scope>NUCLEOTIDE SEQUENCE</scope>
    <source>
        <strain evidence="1">CCCM811</strain>
    </source>
</reference>
<dbReference type="AlphaFoldDB" id="A0A7S4DTA2"/>
<sequence length="116" mass="13034">MARPHKKMQLRTRHRNLIVCPPEYPAIDGATNCRTLYQVTIRSNKSIDEACGKEFMHFGATEANKTRVVFLVPSSTSPHFRISFKTGCKKVSLELAEFWVVGINAAQEAQGKRVNA</sequence>
<dbReference type="EMBL" id="HBIV01028049">
    <property type="protein sequence ID" value="CAE0668449.1"/>
    <property type="molecule type" value="Transcribed_RNA"/>
</dbReference>
<organism evidence="1">
    <name type="scientific">Lotharella globosa</name>
    <dbReference type="NCBI Taxonomy" id="91324"/>
    <lineage>
        <taxon>Eukaryota</taxon>
        <taxon>Sar</taxon>
        <taxon>Rhizaria</taxon>
        <taxon>Cercozoa</taxon>
        <taxon>Chlorarachniophyceae</taxon>
        <taxon>Lotharella</taxon>
    </lineage>
</organism>
<gene>
    <name evidence="1" type="ORF">LGLO00237_LOCUS20073</name>
</gene>
<evidence type="ECO:0000313" key="1">
    <source>
        <dbReference type="EMBL" id="CAE0668449.1"/>
    </source>
</evidence>
<name>A0A7S4DTA2_9EUKA</name>
<protein>
    <submittedName>
        <fullName evidence="1">Uncharacterized protein</fullName>
    </submittedName>
</protein>
<accession>A0A7S4DTA2</accession>
<proteinExistence type="predicted"/>